<dbReference type="PANTHER" id="PTHR16830">
    <property type="entry name" value="SH2 CONTAINING ADAPTOR PRAM-1 RELATED"/>
    <property type="match status" value="1"/>
</dbReference>
<dbReference type="SMART" id="SM00326">
    <property type="entry name" value="SH3"/>
    <property type="match status" value="2"/>
</dbReference>
<dbReference type="Pfam" id="PF14603">
    <property type="entry name" value="hSH3"/>
    <property type="match status" value="2"/>
</dbReference>
<dbReference type="GO" id="GO:0072659">
    <property type="term" value="P:protein localization to plasma membrane"/>
    <property type="evidence" value="ECO:0007669"/>
    <property type="project" value="TreeGrafter"/>
</dbReference>
<protein>
    <recommendedName>
        <fullName evidence="5">SH3 domain-containing protein</fullName>
    </recommendedName>
</protein>
<dbReference type="FunFam" id="2.30.30.40:FF:000307">
    <property type="entry name" value="Predicted protein"/>
    <property type="match status" value="1"/>
</dbReference>
<dbReference type="InterPro" id="IPR036028">
    <property type="entry name" value="SH3-like_dom_sf"/>
</dbReference>
<feature type="region of interest" description="Disordered" evidence="4">
    <location>
        <begin position="116"/>
        <end position="366"/>
    </location>
</feature>
<dbReference type="PANTHER" id="PTHR16830:SF19">
    <property type="entry name" value="FYN-BINDING PROTEIN-LIKE-RELATED"/>
    <property type="match status" value="1"/>
</dbReference>
<feature type="compositionally biased region" description="Acidic residues" evidence="4">
    <location>
        <begin position="326"/>
        <end position="335"/>
    </location>
</feature>
<proteinExistence type="predicted"/>
<dbReference type="SUPFAM" id="SSF50044">
    <property type="entry name" value="SH3-domain"/>
    <property type="match status" value="2"/>
</dbReference>
<evidence type="ECO:0000313" key="7">
    <source>
        <dbReference type="Proteomes" id="UP000250572"/>
    </source>
</evidence>
<feature type="region of interest" description="Disordered" evidence="4">
    <location>
        <begin position="498"/>
        <end position="526"/>
    </location>
</feature>
<accession>A0A315VCZ1</accession>
<feature type="compositionally biased region" description="Pro residues" evidence="4">
    <location>
        <begin position="251"/>
        <end position="261"/>
    </location>
</feature>
<dbReference type="STRING" id="33528.ENSGAFP00000016834"/>
<evidence type="ECO:0000256" key="2">
    <source>
        <dbReference type="ARBA" id="ARBA00022553"/>
    </source>
</evidence>
<feature type="compositionally biased region" description="Acidic residues" evidence="4">
    <location>
        <begin position="356"/>
        <end position="366"/>
    </location>
</feature>
<keyword evidence="2" id="KW-0597">Phosphoprotein</keyword>
<comment type="caution">
    <text evidence="6">The sequence shown here is derived from an EMBL/GenBank/DDBJ whole genome shotgun (WGS) entry which is preliminary data.</text>
</comment>
<dbReference type="InterPro" id="IPR001452">
    <property type="entry name" value="SH3_domain"/>
</dbReference>
<dbReference type="Gene3D" id="2.30.30.40">
    <property type="entry name" value="SH3 Domains"/>
    <property type="match status" value="2"/>
</dbReference>
<keyword evidence="1 3" id="KW-0728">SH3 domain</keyword>
<sequence length="602" mass="67653">MVLLVHARFVVQKPFFNASFVPCDYESQRRCIKSAASRACSLLVQRGRSHGNRRRMLAEVEACEPNGFCATFPASVDTSELQPSMSSTFFLLTEDVTVCSREDSVDVKALRARFNSQARASDTSSRDSGSPKSPRPGFGRLENDKISAAIPPRPYQGLARPPKEESPPPVAAPLHRPSNRASVQSGDASNKVKQTGEMLQRKMMLTHQRAPGPSLSPARSPVLGPSPATTPLLLRHPARQKSSGEVTPLRRPLPPEGPLPLKPKRPPNVNLEPFRKTRRAGGGAQGDQRRYSTDVRMPVPAVTSPPKPPQRSSKPNRLPRQIASVDFEDEQETYDDIGSFEKNESCSDNNSHCMDADDDNDNDEDDDVYEFIDEEQVSANHSIPEKNNKKDAKRQQEQEIKEQLERQKKQAELKRNFQLQGEENVLHTARVRYDWQAEGKLDLSVQQGDRVEIIRVENNPRGKWLARSLSGQYGYISNSCVDIDYEAVKKYRMPPLRKMDTFDLPPPPPDPPMESNSRDSINPKEEKELRKKFKYNGPLRVLRSMMVDPSCVIKKLGGKDLQVTQGDVVDVIEETNSKKFLCRNRFGKYGYVSKSILLAIAR</sequence>
<dbReference type="AlphaFoldDB" id="A0A315VCZ1"/>
<dbReference type="GO" id="GO:0007229">
    <property type="term" value="P:integrin-mediated signaling pathway"/>
    <property type="evidence" value="ECO:0007669"/>
    <property type="project" value="InterPro"/>
</dbReference>
<dbReference type="GO" id="GO:0050852">
    <property type="term" value="P:T cell receptor signaling pathway"/>
    <property type="evidence" value="ECO:0007669"/>
    <property type="project" value="TreeGrafter"/>
</dbReference>
<dbReference type="EMBL" id="NHOQ01001911">
    <property type="protein sequence ID" value="PWA21265.1"/>
    <property type="molecule type" value="Genomic_DNA"/>
</dbReference>
<evidence type="ECO:0000313" key="6">
    <source>
        <dbReference type="EMBL" id="PWA21265.1"/>
    </source>
</evidence>
<evidence type="ECO:0000259" key="5">
    <source>
        <dbReference type="PROSITE" id="PS50002"/>
    </source>
</evidence>
<gene>
    <name evidence="6" type="ORF">CCH79_00009527</name>
</gene>
<feature type="compositionally biased region" description="Polar residues" evidence="4">
    <location>
        <begin position="179"/>
        <end position="193"/>
    </location>
</feature>
<keyword evidence="7" id="KW-1185">Reference proteome</keyword>
<feature type="compositionally biased region" description="Basic and acidic residues" evidence="4">
    <location>
        <begin position="383"/>
        <end position="395"/>
    </location>
</feature>
<dbReference type="Proteomes" id="UP000250572">
    <property type="component" value="Unassembled WGS sequence"/>
</dbReference>
<evidence type="ECO:0000256" key="1">
    <source>
        <dbReference type="ARBA" id="ARBA00022443"/>
    </source>
</evidence>
<organism evidence="6 7">
    <name type="scientific">Gambusia affinis</name>
    <name type="common">Western mosquitofish</name>
    <name type="synonym">Heterandria affinis</name>
    <dbReference type="NCBI Taxonomy" id="33528"/>
    <lineage>
        <taxon>Eukaryota</taxon>
        <taxon>Metazoa</taxon>
        <taxon>Chordata</taxon>
        <taxon>Craniata</taxon>
        <taxon>Vertebrata</taxon>
        <taxon>Euteleostomi</taxon>
        <taxon>Actinopterygii</taxon>
        <taxon>Neopterygii</taxon>
        <taxon>Teleostei</taxon>
        <taxon>Neoteleostei</taxon>
        <taxon>Acanthomorphata</taxon>
        <taxon>Ovalentaria</taxon>
        <taxon>Atherinomorphae</taxon>
        <taxon>Cyprinodontiformes</taxon>
        <taxon>Poeciliidae</taxon>
        <taxon>Poeciliinae</taxon>
        <taxon>Gambusia</taxon>
    </lineage>
</organism>
<feature type="compositionally biased region" description="Polar residues" evidence="4">
    <location>
        <begin position="116"/>
        <end position="131"/>
    </location>
</feature>
<dbReference type="PROSITE" id="PS50002">
    <property type="entry name" value="SH3"/>
    <property type="match status" value="1"/>
</dbReference>
<evidence type="ECO:0000256" key="4">
    <source>
        <dbReference type="SAM" id="MobiDB-lite"/>
    </source>
</evidence>
<reference evidence="6 7" key="1">
    <citation type="journal article" date="2018" name="G3 (Bethesda)">
        <title>A High-Quality Reference Genome for the Invasive Mosquitofish Gambusia affinis Using a Chicago Library.</title>
        <authorList>
            <person name="Hoffberg S.L."/>
            <person name="Troendle N.J."/>
            <person name="Glenn T.C."/>
            <person name="Mahmud O."/>
            <person name="Louha S."/>
            <person name="Chalopin D."/>
            <person name="Bennetzen J.L."/>
            <person name="Mauricio R."/>
        </authorList>
    </citation>
    <scope>NUCLEOTIDE SEQUENCE [LARGE SCALE GENOMIC DNA]</scope>
    <source>
        <strain evidence="6">NE01/NJP1002.9</strain>
        <tissue evidence="6">Muscle</tissue>
    </source>
</reference>
<name>A0A315VCZ1_GAMAF</name>
<feature type="domain" description="SH3" evidence="5">
    <location>
        <begin position="424"/>
        <end position="486"/>
    </location>
</feature>
<dbReference type="InterPro" id="IPR043443">
    <property type="entry name" value="FYB1/2-like"/>
</dbReference>
<evidence type="ECO:0000256" key="3">
    <source>
        <dbReference type="PROSITE-ProRule" id="PRU00192"/>
    </source>
</evidence>
<dbReference type="GO" id="GO:0005886">
    <property type="term" value="C:plasma membrane"/>
    <property type="evidence" value="ECO:0007669"/>
    <property type="project" value="InterPro"/>
</dbReference>
<feature type="region of interest" description="Disordered" evidence="4">
    <location>
        <begin position="376"/>
        <end position="395"/>
    </location>
</feature>
<dbReference type="InterPro" id="IPR029294">
    <property type="entry name" value="hSH3"/>
</dbReference>